<dbReference type="FunFam" id="2.60.40.10:FF:001235">
    <property type="entry name" value="Interferon lambda receptor 1"/>
    <property type="match status" value="1"/>
</dbReference>
<evidence type="ECO:0000256" key="16">
    <source>
        <dbReference type="ARBA" id="ARBA00080949"/>
    </source>
</evidence>
<keyword evidence="9" id="KW-1015">Disulfide bond</keyword>
<comment type="similarity">
    <text evidence="2">Belongs to the type II cytokine receptor family.</text>
</comment>
<sequence length="513" mass="57518">MTGSWQWVLLLLFLLQSAPGRSFLTPPQNVTLFSRNFSVYLTWLPGPGNPQNVTYFVAYKSILTPKRWRKVKRCAGTKELMCSLMCLEKQDLYSKFKGRVQAVSPNAKSPWMESKDLEYLSEMEPAPPTLTFARIKEILSINATYQLPPCMPSVDLEYEVQFWKEGTGNKTRFPAMSHNQPVQILIQPATRGYHCLSARTVYYFITRKYSEFSKPICFPLEAPGISWPFLVLLLLLLPLLLVTAIGGPIWRSFRGNPWFQQGKMPQALDFSGYTHPTTTLQPSIPESPESLILCPQKELIRRVRPTAGVKTQATVQAGSDTEEEDTEEVSSQPYIKSASFLGQRHQNPQCPKADGVDLGAPQTLVQVRGSSAWDSSDRSWPSTVDSAFWDGAETACYLVKKDPGKQVAEDGHWEPLPRPQFSKDSASLAEPSKNDLSSWTTWGSTPAEPNLILREPLVSLGTLTFCWDSSPEEEEEESGEEWDTEDSGAGSCRAESSQRIEGRGELLGHYMAR</sequence>
<accession>A0A9B0TBA8</accession>
<keyword evidence="5" id="KW-0832">Ubl conjugation</keyword>
<comment type="subunit">
    <text evidence="13">Heterodimer with IL10RB.</text>
</comment>
<evidence type="ECO:0000256" key="17">
    <source>
        <dbReference type="ARBA" id="ARBA00081807"/>
    </source>
</evidence>
<dbReference type="Proteomes" id="UP000504623">
    <property type="component" value="Unplaced"/>
</dbReference>
<keyword evidence="10 23" id="KW-0675">Receptor</keyword>
<evidence type="ECO:0000313" key="23">
    <source>
        <dbReference type="RefSeq" id="XP_006862356.1"/>
    </source>
</evidence>
<dbReference type="CDD" id="cd21910">
    <property type="entry name" value="JAK1bd_box_IFNLR1"/>
    <property type="match status" value="1"/>
</dbReference>
<evidence type="ECO:0000256" key="6">
    <source>
        <dbReference type="ARBA" id="ARBA00022989"/>
    </source>
</evidence>
<evidence type="ECO:0000256" key="10">
    <source>
        <dbReference type="ARBA" id="ARBA00023170"/>
    </source>
</evidence>
<dbReference type="InterPro" id="IPR003961">
    <property type="entry name" value="FN3_dom"/>
</dbReference>
<evidence type="ECO:0000256" key="4">
    <source>
        <dbReference type="ARBA" id="ARBA00022729"/>
    </source>
</evidence>
<protein>
    <recommendedName>
        <fullName evidence="14">Interferon lambda receptor 1</fullName>
    </recommendedName>
    <alternativeName>
        <fullName evidence="15">Cytokine receptor class-II member 12</fullName>
    </alternativeName>
    <alternativeName>
        <fullName evidence="17">Cytokine receptor family 2 member 12</fullName>
    </alternativeName>
    <alternativeName>
        <fullName evidence="16">Interleukin-28 receptor subunit alpha</fullName>
    </alternativeName>
</protein>
<evidence type="ECO:0000256" key="8">
    <source>
        <dbReference type="ARBA" id="ARBA00023136"/>
    </source>
</evidence>
<evidence type="ECO:0000256" key="2">
    <source>
        <dbReference type="ARBA" id="ARBA00005399"/>
    </source>
</evidence>
<dbReference type="SUPFAM" id="SSF49265">
    <property type="entry name" value="Fibronectin type III"/>
    <property type="match status" value="2"/>
</dbReference>
<evidence type="ECO:0000256" key="9">
    <source>
        <dbReference type="ARBA" id="ARBA00023157"/>
    </source>
</evidence>
<keyword evidence="8 19" id="KW-0472">Membrane</keyword>
<keyword evidence="4 20" id="KW-0732">Signal</keyword>
<evidence type="ECO:0000313" key="22">
    <source>
        <dbReference type="Proteomes" id="UP000504623"/>
    </source>
</evidence>
<dbReference type="AlphaFoldDB" id="A0A9B0TBA8"/>
<feature type="domain" description="Fibronectin type-III" evidence="21">
    <location>
        <begin position="26"/>
        <end position="126"/>
    </location>
</feature>
<dbReference type="GO" id="GO:0004896">
    <property type="term" value="F:cytokine receptor activity"/>
    <property type="evidence" value="ECO:0007669"/>
    <property type="project" value="TreeGrafter"/>
</dbReference>
<dbReference type="GO" id="GO:0051607">
    <property type="term" value="P:defense response to virus"/>
    <property type="evidence" value="ECO:0007669"/>
    <property type="project" value="UniProtKB-KW"/>
</dbReference>
<keyword evidence="3 19" id="KW-0812">Transmembrane</keyword>
<feature type="region of interest" description="Disordered" evidence="18">
    <location>
        <begin position="408"/>
        <end position="441"/>
    </location>
</feature>
<feature type="region of interest" description="Disordered" evidence="18">
    <location>
        <begin position="469"/>
        <end position="513"/>
    </location>
</feature>
<feature type="transmembrane region" description="Helical" evidence="19">
    <location>
        <begin position="227"/>
        <end position="250"/>
    </location>
</feature>
<evidence type="ECO:0000256" key="15">
    <source>
        <dbReference type="ARBA" id="ARBA00077895"/>
    </source>
</evidence>
<evidence type="ECO:0000256" key="3">
    <source>
        <dbReference type="ARBA" id="ARBA00022692"/>
    </source>
</evidence>
<evidence type="ECO:0000256" key="14">
    <source>
        <dbReference type="ARBA" id="ARBA00073656"/>
    </source>
</evidence>
<dbReference type="PANTHER" id="PTHR20859:SF55">
    <property type="entry name" value="INTERFERON LAMBDA RECEPTOR 1"/>
    <property type="match status" value="1"/>
</dbReference>
<dbReference type="FunFam" id="2.60.40.10:FF:001357">
    <property type="entry name" value="Interferon lambda receptor 1"/>
    <property type="match status" value="1"/>
</dbReference>
<evidence type="ECO:0000256" key="11">
    <source>
        <dbReference type="ARBA" id="ARBA00023180"/>
    </source>
</evidence>
<dbReference type="RefSeq" id="XP_006862356.1">
    <property type="nucleotide sequence ID" value="XM_006862294.1"/>
</dbReference>
<organism evidence="22 23">
    <name type="scientific">Chrysochloris asiatica</name>
    <name type="common">Cape golden mole</name>
    <dbReference type="NCBI Taxonomy" id="185453"/>
    <lineage>
        <taxon>Eukaryota</taxon>
        <taxon>Metazoa</taxon>
        <taxon>Chordata</taxon>
        <taxon>Craniata</taxon>
        <taxon>Vertebrata</taxon>
        <taxon>Euteleostomi</taxon>
        <taxon>Mammalia</taxon>
        <taxon>Eutheria</taxon>
        <taxon>Afrotheria</taxon>
        <taxon>Chrysochloridae</taxon>
        <taxon>Chrysochlorinae</taxon>
        <taxon>Chrysochloris</taxon>
    </lineage>
</organism>
<evidence type="ECO:0000256" key="7">
    <source>
        <dbReference type="ARBA" id="ARBA00023118"/>
    </source>
</evidence>
<dbReference type="PANTHER" id="PTHR20859">
    <property type="entry name" value="INTERFERON/INTERLEUKIN RECEPTOR"/>
    <property type="match status" value="1"/>
</dbReference>
<dbReference type="InterPro" id="IPR036116">
    <property type="entry name" value="FN3_sf"/>
</dbReference>
<keyword evidence="6 19" id="KW-1133">Transmembrane helix</keyword>
<comment type="subcellular location">
    <subcellularLocation>
        <location evidence="1">Membrane</location>
        <topology evidence="1">Single-pass type I membrane protein</topology>
    </subcellularLocation>
</comment>
<dbReference type="CTD" id="163702"/>
<name>A0A9B0TBA8_CHRAS</name>
<evidence type="ECO:0000256" key="12">
    <source>
        <dbReference type="ARBA" id="ARBA00054089"/>
    </source>
</evidence>
<keyword evidence="11" id="KW-0325">Glycoprotein</keyword>
<feature type="region of interest" description="Disordered" evidence="18">
    <location>
        <begin position="311"/>
        <end position="330"/>
    </location>
</feature>
<reference evidence="23" key="1">
    <citation type="submission" date="2025-08" db="UniProtKB">
        <authorList>
            <consortium name="RefSeq"/>
        </authorList>
    </citation>
    <scope>IDENTIFICATION</scope>
    <source>
        <tissue evidence="23">Spleen</tissue>
    </source>
</reference>
<dbReference type="GO" id="GO:0005886">
    <property type="term" value="C:plasma membrane"/>
    <property type="evidence" value="ECO:0007669"/>
    <property type="project" value="TreeGrafter"/>
</dbReference>
<feature type="chain" id="PRO_5038994687" description="Interferon lambda receptor 1" evidence="20">
    <location>
        <begin position="21"/>
        <end position="513"/>
    </location>
</feature>
<evidence type="ECO:0000256" key="13">
    <source>
        <dbReference type="ARBA" id="ARBA00066090"/>
    </source>
</evidence>
<feature type="signal peptide" evidence="20">
    <location>
        <begin position="1"/>
        <end position="20"/>
    </location>
</feature>
<dbReference type="InterPro" id="IPR013783">
    <property type="entry name" value="Ig-like_fold"/>
</dbReference>
<evidence type="ECO:0000256" key="5">
    <source>
        <dbReference type="ARBA" id="ARBA00022843"/>
    </source>
</evidence>
<evidence type="ECO:0000256" key="1">
    <source>
        <dbReference type="ARBA" id="ARBA00004479"/>
    </source>
</evidence>
<dbReference type="PROSITE" id="PS50853">
    <property type="entry name" value="FN3"/>
    <property type="match status" value="1"/>
</dbReference>
<comment type="function">
    <text evidence="12">The IFNLR1/IL10RB dimer is a receptor for the cytokine ligands IFNL2 and IFNL3 and mediates their antiviral activity. The ligand/receptor complex stimulate the activation of the JAK/STAT signaling pathway leading to the expression of IFN-stimulated genes (ISG), which contribute to the antiviral state. Determines the cell type specificity of the lambda interferon action. Shows a more restricted pattern of expression in the epithelial tissues thereby limiting responses to lambda interferons primarily to epithelial cells of the respiratory, gastrointestinal, and reproductive tracts. Seems not to be essential for early virus-activated host defense in vaginal infection, but plays an important role in Toll-like receptor (TLR)-induced antiviral defense. Plays a significant role in the antiviral immune defense in the intestinal epithelium.</text>
</comment>
<evidence type="ECO:0000259" key="21">
    <source>
        <dbReference type="PROSITE" id="PS50853"/>
    </source>
</evidence>
<dbReference type="InterPro" id="IPR050650">
    <property type="entry name" value="Type-II_Cytokine-TF_Rcpt"/>
</dbReference>
<keyword evidence="7" id="KW-0051">Antiviral defense</keyword>
<feature type="compositionally biased region" description="Basic and acidic residues" evidence="18">
    <location>
        <begin position="496"/>
        <end position="506"/>
    </location>
</feature>
<feature type="compositionally biased region" description="Acidic residues" evidence="18">
    <location>
        <begin position="470"/>
        <end position="486"/>
    </location>
</feature>
<gene>
    <name evidence="23" type="primary">IFNLR1</name>
</gene>
<evidence type="ECO:0000256" key="18">
    <source>
        <dbReference type="SAM" id="MobiDB-lite"/>
    </source>
</evidence>
<dbReference type="Pfam" id="PF01108">
    <property type="entry name" value="Tissue_fac"/>
    <property type="match status" value="1"/>
</dbReference>
<evidence type="ECO:0000256" key="19">
    <source>
        <dbReference type="SAM" id="Phobius"/>
    </source>
</evidence>
<proteinExistence type="inferred from homology"/>
<keyword evidence="22" id="KW-1185">Reference proteome</keyword>
<dbReference type="OrthoDB" id="10031784at2759"/>
<evidence type="ECO:0000256" key="20">
    <source>
        <dbReference type="SAM" id="SignalP"/>
    </source>
</evidence>
<dbReference type="GeneID" id="102821792"/>
<dbReference type="Gene3D" id="2.60.40.10">
    <property type="entry name" value="Immunoglobulins"/>
    <property type="match status" value="2"/>
</dbReference>